<accession>A0ACC0C8N4</accession>
<keyword evidence="2" id="KW-1185">Reference proteome</keyword>
<comment type="caution">
    <text evidence="1">The sequence shown here is derived from an EMBL/GenBank/DDBJ whole genome shotgun (WGS) entry which is preliminary data.</text>
</comment>
<proteinExistence type="predicted"/>
<sequence>MDESTKKNHPDYENENENEMEDVQIDNANREGDKKTNFLVFLGTIARNGKCAPIDITDYQLMPEDCLLNMLEVVKSTIVECASQHPPNSQDPVAPNDSFAQSNKPCYKIGGKISRARRPILKVKSRVVLKSMIRGMASCVVQECSALHRELHGFHN</sequence>
<dbReference type="EMBL" id="CM044701">
    <property type="protein sequence ID" value="KAI5681338.1"/>
    <property type="molecule type" value="Genomic_DNA"/>
</dbReference>
<dbReference type="Proteomes" id="UP001060085">
    <property type="component" value="Linkage Group LG01"/>
</dbReference>
<organism evidence="1 2">
    <name type="scientific">Catharanthus roseus</name>
    <name type="common">Madagascar periwinkle</name>
    <name type="synonym">Vinca rosea</name>
    <dbReference type="NCBI Taxonomy" id="4058"/>
    <lineage>
        <taxon>Eukaryota</taxon>
        <taxon>Viridiplantae</taxon>
        <taxon>Streptophyta</taxon>
        <taxon>Embryophyta</taxon>
        <taxon>Tracheophyta</taxon>
        <taxon>Spermatophyta</taxon>
        <taxon>Magnoliopsida</taxon>
        <taxon>eudicotyledons</taxon>
        <taxon>Gunneridae</taxon>
        <taxon>Pentapetalae</taxon>
        <taxon>asterids</taxon>
        <taxon>lamiids</taxon>
        <taxon>Gentianales</taxon>
        <taxon>Apocynaceae</taxon>
        <taxon>Rauvolfioideae</taxon>
        <taxon>Vinceae</taxon>
        <taxon>Catharanthinae</taxon>
        <taxon>Catharanthus</taxon>
    </lineage>
</organism>
<gene>
    <name evidence="1" type="ORF">M9H77_02565</name>
</gene>
<protein>
    <submittedName>
        <fullName evidence="1">Uncharacterized protein</fullName>
    </submittedName>
</protein>
<reference evidence="2" key="1">
    <citation type="journal article" date="2023" name="Nat. Plants">
        <title>Single-cell RNA sequencing provides a high-resolution roadmap for understanding the multicellular compartmentation of specialized metabolism.</title>
        <authorList>
            <person name="Sun S."/>
            <person name="Shen X."/>
            <person name="Li Y."/>
            <person name="Li Y."/>
            <person name="Wang S."/>
            <person name="Li R."/>
            <person name="Zhang H."/>
            <person name="Shen G."/>
            <person name="Guo B."/>
            <person name="Wei J."/>
            <person name="Xu J."/>
            <person name="St-Pierre B."/>
            <person name="Chen S."/>
            <person name="Sun C."/>
        </authorList>
    </citation>
    <scope>NUCLEOTIDE SEQUENCE [LARGE SCALE GENOMIC DNA]</scope>
</reference>
<name>A0ACC0C8N4_CATRO</name>
<evidence type="ECO:0000313" key="1">
    <source>
        <dbReference type="EMBL" id="KAI5681338.1"/>
    </source>
</evidence>
<evidence type="ECO:0000313" key="2">
    <source>
        <dbReference type="Proteomes" id="UP001060085"/>
    </source>
</evidence>